<dbReference type="InterPro" id="IPR038765">
    <property type="entry name" value="Papain-like_cys_pep_sf"/>
</dbReference>
<comment type="caution">
    <text evidence="3">The sequence shown here is derived from an EMBL/GenBank/DDBJ whole genome shotgun (WGS) entry which is preliminary data.</text>
</comment>
<sequence>MAAAPMAQAAEKSPYWQCVTFARSITGMQIFGDAWTWWEKASGKYDKGQAPQAGAVLVFQPTGKMRVGHVAVVSQVVTDRIIQITHANWSPINGRRGQVEKDVTVVDVSDKGDWSKVKVWYGPINDLGTSVYPTYGFIYAAAQKGQNIGQSLTASIAETFTGDKAEANTAPVPYAVIKANDAKVAEKKAIEKVDTRAIEAKLLAANLIDAPTIPVKKSDKPAAMKTKAVVKSETASKKSDAKKADTKSASKKLADKSTAKPASDTKADKTKTDKKVASVKSAKADAKKAA</sequence>
<feature type="domain" description="Peptidase C51" evidence="2">
    <location>
        <begin position="1"/>
        <end position="116"/>
    </location>
</feature>
<dbReference type="InterPro" id="IPR007921">
    <property type="entry name" value="CHAP_dom"/>
</dbReference>
<dbReference type="AlphaFoldDB" id="A0A918UYE6"/>
<reference evidence="3" key="2">
    <citation type="submission" date="2020-09" db="EMBL/GenBank/DDBJ databases">
        <authorList>
            <person name="Sun Q."/>
            <person name="Kim S."/>
        </authorList>
    </citation>
    <scope>NUCLEOTIDE SEQUENCE</scope>
    <source>
        <strain evidence="3">KCTC 32296</strain>
    </source>
</reference>
<name>A0A918UYE6_9CAUL</name>
<reference evidence="3" key="1">
    <citation type="journal article" date="2014" name="Int. J. Syst. Evol. Microbiol.">
        <title>Complete genome sequence of Corynebacterium casei LMG S-19264T (=DSM 44701T), isolated from a smear-ripened cheese.</title>
        <authorList>
            <consortium name="US DOE Joint Genome Institute (JGI-PGF)"/>
            <person name="Walter F."/>
            <person name="Albersmeier A."/>
            <person name="Kalinowski J."/>
            <person name="Ruckert C."/>
        </authorList>
    </citation>
    <scope>NUCLEOTIDE SEQUENCE</scope>
    <source>
        <strain evidence="3">KCTC 32296</strain>
    </source>
</reference>
<dbReference type="SUPFAM" id="SSF54001">
    <property type="entry name" value="Cysteine proteinases"/>
    <property type="match status" value="1"/>
</dbReference>
<accession>A0A918UYE6</accession>
<evidence type="ECO:0000256" key="1">
    <source>
        <dbReference type="SAM" id="MobiDB-lite"/>
    </source>
</evidence>
<protein>
    <submittedName>
        <fullName evidence="3">CHAP domain-containing protein</fullName>
    </submittedName>
</protein>
<evidence type="ECO:0000259" key="2">
    <source>
        <dbReference type="PROSITE" id="PS50911"/>
    </source>
</evidence>
<keyword evidence="4" id="KW-1185">Reference proteome</keyword>
<proteinExistence type="predicted"/>
<evidence type="ECO:0000313" key="3">
    <source>
        <dbReference type="EMBL" id="GGZ45292.1"/>
    </source>
</evidence>
<evidence type="ECO:0000313" key="4">
    <source>
        <dbReference type="Proteomes" id="UP000662572"/>
    </source>
</evidence>
<feature type="region of interest" description="Disordered" evidence="1">
    <location>
        <begin position="218"/>
        <end position="290"/>
    </location>
</feature>
<dbReference type="RefSeq" id="WP_229807852.1">
    <property type="nucleotide sequence ID" value="NZ_BMZB01000009.1"/>
</dbReference>
<dbReference type="Pfam" id="PF05257">
    <property type="entry name" value="CHAP"/>
    <property type="match status" value="1"/>
</dbReference>
<dbReference type="EMBL" id="BMZB01000009">
    <property type="protein sequence ID" value="GGZ45292.1"/>
    <property type="molecule type" value="Genomic_DNA"/>
</dbReference>
<gene>
    <name evidence="3" type="ORF">GCM10011273_35000</name>
</gene>
<dbReference type="Proteomes" id="UP000662572">
    <property type="component" value="Unassembled WGS sequence"/>
</dbReference>
<dbReference type="Gene3D" id="3.90.1720.10">
    <property type="entry name" value="endopeptidase domain like (from Nostoc punctiforme)"/>
    <property type="match status" value="1"/>
</dbReference>
<dbReference type="PROSITE" id="PS50911">
    <property type="entry name" value="CHAP"/>
    <property type="match status" value="1"/>
</dbReference>
<feature type="compositionally biased region" description="Basic and acidic residues" evidence="1">
    <location>
        <begin position="234"/>
        <end position="290"/>
    </location>
</feature>
<organism evidence="3 4">
    <name type="scientific">Asticcacaulis endophyticus</name>
    <dbReference type="NCBI Taxonomy" id="1395890"/>
    <lineage>
        <taxon>Bacteria</taxon>
        <taxon>Pseudomonadati</taxon>
        <taxon>Pseudomonadota</taxon>
        <taxon>Alphaproteobacteria</taxon>
        <taxon>Caulobacterales</taxon>
        <taxon>Caulobacteraceae</taxon>
        <taxon>Asticcacaulis</taxon>
    </lineage>
</organism>